<dbReference type="Gene3D" id="3.90.1010.10">
    <property type="match status" value="1"/>
</dbReference>
<dbReference type="Proteomes" id="UP000193804">
    <property type="component" value="Unassembled WGS sequence"/>
</dbReference>
<dbReference type="AlphaFoldDB" id="A0A1X7ISB6"/>
<reference evidence="4" key="1">
    <citation type="submission" date="2017-04" db="EMBL/GenBank/DDBJ databases">
        <authorList>
            <person name="Varghese N."/>
            <person name="Submissions S."/>
        </authorList>
    </citation>
    <scope>NUCLEOTIDE SEQUENCE [LARGE SCALE GENOMIC DNA]</scope>
    <source>
        <strain evidence="4">DSM 4125</strain>
    </source>
</reference>
<dbReference type="OrthoDB" id="9799320at2"/>
<protein>
    <submittedName>
        <fullName evidence="3">Cysteine desulfuration protein SufE</fullName>
    </submittedName>
</protein>
<sequence>MADNSINTKQDEIIEKFSMLDGDMEMMIGYLMELGEKLPEMPEGLKTEDNIVKGCQSKVWLTADENDGELHFQADSNTAITKGLVSLLVSILNNGKIDDVLNADLYFVHKIGMNRFIGTQRSNGFLSMIKQIKMFALAYKTKLENEA</sequence>
<feature type="domain" description="Fe-S metabolism associated" evidence="2">
    <location>
        <begin position="15"/>
        <end position="133"/>
    </location>
</feature>
<evidence type="ECO:0000313" key="4">
    <source>
        <dbReference type="Proteomes" id="UP000193804"/>
    </source>
</evidence>
<dbReference type="STRING" id="1028.SAMN05661096_00987"/>
<accession>A0A1X7ISB6</accession>
<dbReference type="RefSeq" id="WP_085515936.1">
    <property type="nucleotide sequence ID" value="NZ_FXAW01000001.1"/>
</dbReference>
<comment type="similarity">
    <text evidence="1">Belongs to the SufE family.</text>
</comment>
<organism evidence="3 4">
    <name type="scientific">Marivirga sericea</name>
    <dbReference type="NCBI Taxonomy" id="1028"/>
    <lineage>
        <taxon>Bacteria</taxon>
        <taxon>Pseudomonadati</taxon>
        <taxon>Bacteroidota</taxon>
        <taxon>Cytophagia</taxon>
        <taxon>Cytophagales</taxon>
        <taxon>Marivirgaceae</taxon>
        <taxon>Marivirga</taxon>
    </lineage>
</organism>
<keyword evidence="4" id="KW-1185">Reference proteome</keyword>
<dbReference type="Pfam" id="PF02657">
    <property type="entry name" value="SufE"/>
    <property type="match status" value="1"/>
</dbReference>
<dbReference type="PANTHER" id="PTHR43597:SF5">
    <property type="entry name" value="SUFE-LIKE PROTEIN 2, CHLOROPLASTIC"/>
    <property type="match status" value="1"/>
</dbReference>
<dbReference type="PANTHER" id="PTHR43597">
    <property type="entry name" value="SULFUR ACCEPTOR PROTEIN CSDE"/>
    <property type="match status" value="1"/>
</dbReference>
<dbReference type="SUPFAM" id="SSF82649">
    <property type="entry name" value="SufE/NifU"/>
    <property type="match status" value="1"/>
</dbReference>
<evidence type="ECO:0000313" key="3">
    <source>
        <dbReference type="EMBL" id="SMG17672.1"/>
    </source>
</evidence>
<evidence type="ECO:0000256" key="1">
    <source>
        <dbReference type="ARBA" id="ARBA00010282"/>
    </source>
</evidence>
<name>A0A1X7ISB6_9BACT</name>
<dbReference type="EMBL" id="FXAW01000001">
    <property type="protein sequence ID" value="SMG17672.1"/>
    <property type="molecule type" value="Genomic_DNA"/>
</dbReference>
<evidence type="ECO:0000259" key="2">
    <source>
        <dbReference type="Pfam" id="PF02657"/>
    </source>
</evidence>
<proteinExistence type="inferred from homology"/>
<dbReference type="InterPro" id="IPR003808">
    <property type="entry name" value="Fe-S_metab-assoc_dom"/>
</dbReference>
<gene>
    <name evidence="3" type="ORF">SAMN05661096_00987</name>
</gene>